<dbReference type="Proteomes" id="UP000199506">
    <property type="component" value="Unassembled WGS sequence"/>
</dbReference>
<protein>
    <submittedName>
        <fullName evidence="2">Right handed beta helix region</fullName>
    </submittedName>
</protein>
<feature type="domain" description="Right handed beta helix" evidence="1">
    <location>
        <begin position="153"/>
        <end position="335"/>
    </location>
</feature>
<name>A0A1H7MGD9_9EURY</name>
<dbReference type="EMBL" id="FOAK01000009">
    <property type="protein sequence ID" value="SEL09968.1"/>
    <property type="molecule type" value="Genomic_DNA"/>
</dbReference>
<dbReference type="SUPFAM" id="SSF51126">
    <property type="entry name" value="Pectin lyase-like"/>
    <property type="match status" value="2"/>
</dbReference>
<organism evidence="2 3">
    <name type="scientific">Methanobrevibacter gottschalkii</name>
    <dbReference type="NCBI Taxonomy" id="190974"/>
    <lineage>
        <taxon>Archaea</taxon>
        <taxon>Methanobacteriati</taxon>
        <taxon>Methanobacteriota</taxon>
        <taxon>Methanomada group</taxon>
        <taxon>Methanobacteria</taxon>
        <taxon>Methanobacteriales</taxon>
        <taxon>Methanobacteriaceae</taxon>
        <taxon>Methanobrevibacter</taxon>
    </lineage>
</organism>
<evidence type="ECO:0000259" key="1">
    <source>
        <dbReference type="Pfam" id="PF13229"/>
    </source>
</evidence>
<dbReference type="InterPro" id="IPR006626">
    <property type="entry name" value="PbH1"/>
</dbReference>
<evidence type="ECO:0000313" key="3">
    <source>
        <dbReference type="Proteomes" id="UP000199506"/>
    </source>
</evidence>
<evidence type="ECO:0000313" key="2">
    <source>
        <dbReference type="EMBL" id="SEL09968.1"/>
    </source>
</evidence>
<dbReference type="AlphaFoldDB" id="A0A1H7MGD9"/>
<dbReference type="STRING" id="190974.SAMN05216439_1958"/>
<sequence>MNYLNKILILIFILMIISVEGVCATDNDVVVSDIQSNGSVDDNYLSLASSDYKEKSEGEDIGSSEMETNFNYSLDKLRDGGKVIKLTESDFNNYFNEEGYVDTTKVSPYDTFDLSGSFKNVEVMIFTIPVTVTSTSCDAYLKDCTIQFDNVIASESKWAKVSNLRIENTIASGFNGVIATNSAYIEITNNVIYSESASGNPIRLLASNYTNVRNNVLETWYKSAGNGFNASWTHSCILLGESHHNYIANNKITVKESNPIYLSSYGCGPSNYNIIVNNTICSSSKSTKTGLSNPSSWTYGIQIFGSYNKALNNTIFNVFRGISTDGKCNEIVGNIIFNITGGYNEGNDGTLGGDYAIVGAVGSLIANNTIYNSKMYTFGGSGGSAIYVGPNNEVYGNKITVIDSSNGINIGGFSSNVNIYDNIINTESGNGVYALGHMKNLSIMYNVITSESGIGIQIKKQSNSKYPTNVFIINNTILTANEVFIDVNDVLNKSSLICENNTYKKIAVVTADNFFSYFDNEGNLKSDNIGILVFKGSFDSDDINVNSININQPVYILGNEVNIKNIQFNITSNNVVVEKINFDIEYNSAIYLSNADNVLLVRNVIMSSSTNPAIVVSKSAANILSNKIQSNDLAILVDYGSRVMVNNNLINVTGDYTIDLTNSGNFSSDVLKNNVSNNYLLANLKGDASVSYLDTCENNSIIYDNDGLISNLVVKDTVSFVNQNPMLLIYLLDFEGNYISNGKIRINLTDSKGQYTVYYVFTNSHGIALFEENIPVDNYTFSAVYDGNDIYKHSQVLNKKLDVIYMDTSLYVSDINTYYNVPVIIKATLKGNGNVFLKGKIVYITVNGKTYKNITVDGGVVTFNIGTLPKGNYTINYLFYNDENCTGSFENSKIFVKIMPTNIDARNVVMFYNDNSGIVAYLKDNECKGIGGKTVSIEINGKIYKKTTDKNGKFTLKVSLVPKIYSVSLKFSGDSNYKPSYKSMKVQVKTRITKIVASNLVKYYGDSKKLVIYLKDTNNKAVVGKSITIKINGKTYKRNTDKNGKASLSISLSKKIYKATIKFSAKYHKASSKKIKVSVVAPKVSALSKSVKKGKKLFVVFKTYNNKHIVNQKVYFKFKGKTYNLITNSKGTTTLTCNIKKGVYSVVVGFKSTSTYGTAKTNIKFNVV</sequence>
<reference evidence="2 3" key="1">
    <citation type="submission" date="2016-10" db="EMBL/GenBank/DDBJ databases">
        <authorList>
            <person name="de Groot N.N."/>
        </authorList>
    </citation>
    <scope>NUCLEOTIDE SEQUENCE [LARGE SCALE GENOMIC DNA]</scope>
    <source>
        <strain evidence="2 3">DSM 11978</strain>
    </source>
</reference>
<dbReference type="InterPro" id="IPR011050">
    <property type="entry name" value="Pectin_lyase_fold/virulence"/>
</dbReference>
<dbReference type="OrthoDB" id="78237at2157"/>
<dbReference type="InterPro" id="IPR039448">
    <property type="entry name" value="Beta_helix"/>
</dbReference>
<dbReference type="SMART" id="SM00710">
    <property type="entry name" value="PbH1"/>
    <property type="match status" value="10"/>
</dbReference>
<proteinExistence type="predicted"/>
<accession>A0A1H7MGD9</accession>
<dbReference type="Pfam" id="PF13229">
    <property type="entry name" value="Beta_helix"/>
    <property type="match status" value="1"/>
</dbReference>
<gene>
    <name evidence="2" type="ORF">SAMN05216439_1958</name>
</gene>